<dbReference type="InterPro" id="IPR042171">
    <property type="entry name" value="Acyl-CoA_hotdog"/>
</dbReference>
<comment type="caution">
    <text evidence="3">The sequence shown here is derived from an EMBL/GenBank/DDBJ whole genome shotgun (WGS) entry which is preliminary data.</text>
</comment>
<evidence type="ECO:0000259" key="1">
    <source>
        <dbReference type="Pfam" id="PF13622"/>
    </source>
</evidence>
<organism evidence="3 4">
    <name type="scientific">Haliea salexigens</name>
    <dbReference type="NCBI Taxonomy" id="287487"/>
    <lineage>
        <taxon>Bacteria</taxon>
        <taxon>Pseudomonadati</taxon>
        <taxon>Pseudomonadota</taxon>
        <taxon>Gammaproteobacteria</taxon>
        <taxon>Cellvibrionales</taxon>
        <taxon>Halieaceae</taxon>
        <taxon>Haliea</taxon>
    </lineage>
</organism>
<dbReference type="InterPro" id="IPR049449">
    <property type="entry name" value="TesB_ACOT8-like_N"/>
</dbReference>
<dbReference type="Pfam" id="PF20789">
    <property type="entry name" value="4HBT_3C"/>
    <property type="match status" value="1"/>
</dbReference>
<evidence type="ECO:0000313" key="4">
    <source>
        <dbReference type="Proteomes" id="UP000259273"/>
    </source>
</evidence>
<accession>A0A3C1KLG2</accession>
<dbReference type="EMBL" id="DMND01000104">
    <property type="protein sequence ID" value="HAN27559.1"/>
    <property type="molecule type" value="Genomic_DNA"/>
</dbReference>
<name>A0A3C1KLG2_9GAMM</name>
<dbReference type="Pfam" id="PF13622">
    <property type="entry name" value="4HBT_3"/>
    <property type="match status" value="1"/>
</dbReference>
<dbReference type="InterPro" id="IPR049450">
    <property type="entry name" value="ACOT8-like_C"/>
</dbReference>
<dbReference type="STRING" id="1121937.GCA_000423125_03209"/>
<feature type="domain" description="Acyl-CoA thioesterase-like N-terminal HotDog" evidence="1">
    <location>
        <begin position="29"/>
        <end position="112"/>
    </location>
</feature>
<dbReference type="Gene3D" id="2.40.160.210">
    <property type="entry name" value="Acyl-CoA thioesterase, double hotdog domain"/>
    <property type="match status" value="1"/>
</dbReference>
<sequence length="270" mass="28939">MSEPVTPSQFALETAVQRRGENLWTAELHAGWRIGAVPNGGYVLAIAGRALSEALPHKDPLAVNAFYLAPTTLGPVECRVELLRAGGNTSHASARLYQDGELKMVVTAAYTTLARLQGPSWSGQARPHFPAWEACVSGGDSGLEFRQRVDIRLVEEAAVFRGGEPSGSGEFRGWVQHADGAPPDAIALLMFADAFPPPVFDVLGVVGWVPTVELTVQLRGLPAPGPLQARLFSKHLTSGVIEEDGEYWDSAGNLVAISRQTAKVRLPRAQ</sequence>
<evidence type="ECO:0000259" key="2">
    <source>
        <dbReference type="Pfam" id="PF20789"/>
    </source>
</evidence>
<proteinExistence type="predicted"/>
<protein>
    <submittedName>
        <fullName evidence="3">Thioesterase family protein</fullName>
    </submittedName>
</protein>
<dbReference type="Proteomes" id="UP000259273">
    <property type="component" value="Unassembled WGS sequence"/>
</dbReference>
<dbReference type="PANTHER" id="PTHR38110:SF1">
    <property type="entry name" value="THIOESTERASE DOMAIN-CONTAINING PROTEIN"/>
    <property type="match status" value="1"/>
</dbReference>
<feature type="domain" description="Acyl-CoA thioesterase-like C-terminal" evidence="2">
    <location>
        <begin position="141"/>
        <end position="262"/>
    </location>
</feature>
<dbReference type="InterPro" id="IPR029069">
    <property type="entry name" value="HotDog_dom_sf"/>
</dbReference>
<dbReference type="AlphaFoldDB" id="A0A3C1KLG2"/>
<dbReference type="SUPFAM" id="SSF54637">
    <property type="entry name" value="Thioesterase/thiol ester dehydrase-isomerase"/>
    <property type="match status" value="2"/>
</dbReference>
<evidence type="ECO:0000313" key="3">
    <source>
        <dbReference type="EMBL" id="HAN27559.1"/>
    </source>
</evidence>
<reference evidence="3 4" key="1">
    <citation type="journal article" date="2018" name="Nat. Biotechnol.">
        <title>A standardized bacterial taxonomy based on genome phylogeny substantially revises the tree of life.</title>
        <authorList>
            <person name="Parks D.H."/>
            <person name="Chuvochina M."/>
            <person name="Waite D.W."/>
            <person name="Rinke C."/>
            <person name="Skarshewski A."/>
            <person name="Chaumeil P.A."/>
            <person name="Hugenholtz P."/>
        </authorList>
    </citation>
    <scope>NUCLEOTIDE SEQUENCE [LARGE SCALE GENOMIC DNA]</scope>
    <source>
        <strain evidence="3">UBA9158</strain>
    </source>
</reference>
<dbReference type="InterPro" id="IPR052389">
    <property type="entry name" value="Sec_Metab_Biosynth-Assoc"/>
</dbReference>
<gene>
    <name evidence="3" type="ORF">DCP75_07540</name>
</gene>
<dbReference type="PANTHER" id="PTHR38110">
    <property type="entry name" value="CHROMOSOME 23, WHOLE GENOME SHOTGUN SEQUENCE"/>
    <property type="match status" value="1"/>
</dbReference>